<gene>
    <name evidence="1" type="ORF">MAE02_19970</name>
</gene>
<dbReference type="AlphaFoldDB" id="A0A512BQV1"/>
<dbReference type="InterPro" id="IPR021946">
    <property type="entry name" value="DUF3563"/>
</dbReference>
<accession>A0A512BQV1</accession>
<sequence length="69" mass="8003">MMKFLSFFDGKIADAFSSLRRTLGLLSENEADRAYLAEAQDRVDLERRMRELDHPRRSSGLSFGYSWNA</sequence>
<comment type="caution">
    <text evidence="1">The sequence shown here is derived from an EMBL/GenBank/DDBJ whole genome shotgun (WGS) entry which is preliminary data.</text>
</comment>
<evidence type="ECO:0008006" key="3">
    <source>
        <dbReference type="Google" id="ProtNLM"/>
    </source>
</evidence>
<reference evidence="1 2" key="1">
    <citation type="submission" date="2019-07" db="EMBL/GenBank/DDBJ databases">
        <title>Whole genome shotgun sequence of Microvirga aerophila NBRC 106136.</title>
        <authorList>
            <person name="Hosoyama A."/>
            <person name="Uohara A."/>
            <person name="Ohji S."/>
            <person name="Ichikawa N."/>
        </authorList>
    </citation>
    <scope>NUCLEOTIDE SEQUENCE [LARGE SCALE GENOMIC DNA]</scope>
    <source>
        <strain evidence="1 2">NBRC 106136</strain>
    </source>
</reference>
<keyword evidence="2" id="KW-1185">Reference proteome</keyword>
<dbReference type="Pfam" id="PF12086">
    <property type="entry name" value="DUF3563"/>
    <property type="match status" value="1"/>
</dbReference>
<organism evidence="1 2">
    <name type="scientific">Microvirga aerophila</name>
    <dbReference type="NCBI Taxonomy" id="670291"/>
    <lineage>
        <taxon>Bacteria</taxon>
        <taxon>Pseudomonadati</taxon>
        <taxon>Pseudomonadota</taxon>
        <taxon>Alphaproteobacteria</taxon>
        <taxon>Hyphomicrobiales</taxon>
        <taxon>Methylobacteriaceae</taxon>
        <taxon>Microvirga</taxon>
    </lineage>
</organism>
<evidence type="ECO:0000313" key="2">
    <source>
        <dbReference type="Proteomes" id="UP000321085"/>
    </source>
</evidence>
<proteinExistence type="predicted"/>
<evidence type="ECO:0000313" key="1">
    <source>
        <dbReference type="EMBL" id="GEO14301.1"/>
    </source>
</evidence>
<name>A0A512BQV1_9HYPH</name>
<protein>
    <recommendedName>
        <fullName evidence="3">DUF3563 domain-containing protein</fullName>
    </recommendedName>
</protein>
<dbReference type="Proteomes" id="UP000321085">
    <property type="component" value="Unassembled WGS sequence"/>
</dbReference>
<dbReference type="EMBL" id="BJYU01000021">
    <property type="protein sequence ID" value="GEO14301.1"/>
    <property type="molecule type" value="Genomic_DNA"/>
</dbReference>